<evidence type="ECO:0000313" key="2">
    <source>
        <dbReference type="EMBL" id="MFB9231067.1"/>
    </source>
</evidence>
<organism evidence="2 3">
    <name type="scientific">Pseudohalocynthiibacter aestuariivivens</name>
    <dbReference type="NCBI Taxonomy" id="1591409"/>
    <lineage>
        <taxon>Bacteria</taxon>
        <taxon>Pseudomonadati</taxon>
        <taxon>Pseudomonadota</taxon>
        <taxon>Alphaproteobacteria</taxon>
        <taxon>Rhodobacterales</taxon>
        <taxon>Paracoccaceae</taxon>
        <taxon>Pseudohalocynthiibacter</taxon>
    </lineage>
</organism>
<comment type="caution">
    <text evidence="2">The sequence shown here is derived from an EMBL/GenBank/DDBJ whole genome shotgun (WGS) entry which is preliminary data.</text>
</comment>
<proteinExistence type="predicted"/>
<evidence type="ECO:0000313" key="3">
    <source>
        <dbReference type="Proteomes" id="UP001589683"/>
    </source>
</evidence>
<accession>A0ABV5JC79</accession>
<name>A0ABV5JC79_9RHOB</name>
<reference evidence="2 3" key="1">
    <citation type="submission" date="2024-09" db="EMBL/GenBank/DDBJ databases">
        <authorList>
            <person name="Sun Q."/>
            <person name="Mori K."/>
        </authorList>
    </citation>
    <scope>NUCLEOTIDE SEQUENCE [LARGE SCALE GENOMIC DNA]</scope>
    <source>
        <strain evidence="2 3">CECT 8726</strain>
    </source>
</reference>
<gene>
    <name evidence="2" type="ORF">ACFFUT_04600</name>
</gene>
<keyword evidence="1" id="KW-1133">Transmembrane helix</keyword>
<dbReference type="RefSeq" id="WP_213891422.1">
    <property type="nucleotide sequence ID" value="NZ_JAGFNU010000026.1"/>
</dbReference>
<dbReference type="EMBL" id="JBHMEA010000012">
    <property type="protein sequence ID" value="MFB9231067.1"/>
    <property type="molecule type" value="Genomic_DNA"/>
</dbReference>
<keyword evidence="3" id="KW-1185">Reference proteome</keyword>
<dbReference type="Proteomes" id="UP001589683">
    <property type="component" value="Unassembled WGS sequence"/>
</dbReference>
<keyword evidence="1" id="KW-0812">Transmembrane</keyword>
<keyword evidence="1" id="KW-0472">Membrane</keyword>
<protein>
    <submittedName>
        <fullName evidence="2">Uncharacterized protein</fullName>
    </submittedName>
</protein>
<feature type="transmembrane region" description="Helical" evidence="1">
    <location>
        <begin position="31"/>
        <end position="48"/>
    </location>
</feature>
<sequence length="98" mass="10652">MKQLVVNGWNFIFDANVSPLRNIPDVGTRHYVFQALAFMWAVAFATAIGSYTIFAVSILGHTVLIAAAAITVATYTTAAKKPKMFVFGSGRSNDDEHV</sequence>
<evidence type="ECO:0000256" key="1">
    <source>
        <dbReference type="SAM" id="Phobius"/>
    </source>
</evidence>
<feature type="transmembrane region" description="Helical" evidence="1">
    <location>
        <begin position="54"/>
        <end position="75"/>
    </location>
</feature>